<dbReference type="EMBL" id="MU853903">
    <property type="protein sequence ID" value="KAK3935878.1"/>
    <property type="molecule type" value="Genomic_DNA"/>
</dbReference>
<comment type="similarity">
    <text evidence="1">Belongs to the cytochrome P450 family.</text>
</comment>
<keyword evidence="5" id="KW-0472">Membrane</keyword>
<evidence type="ECO:0000256" key="2">
    <source>
        <dbReference type="ARBA" id="ARBA00022723"/>
    </source>
</evidence>
<keyword evidence="7" id="KW-1185">Reference proteome</keyword>
<feature type="transmembrane region" description="Helical" evidence="5">
    <location>
        <begin position="20"/>
        <end position="41"/>
    </location>
</feature>
<evidence type="ECO:0000256" key="1">
    <source>
        <dbReference type="ARBA" id="ARBA00010617"/>
    </source>
</evidence>
<dbReference type="InterPro" id="IPR050364">
    <property type="entry name" value="Cytochrome_P450_fung"/>
</dbReference>
<proteinExistence type="inferred from homology"/>
<keyword evidence="5" id="KW-0812">Transmembrane</keyword>
<dbReference type="Proteomes" id="UP001303473">
    <property type="component" value="Unassembled WGS sequence"/>
</dbReference>
<evidence type="ECO:0000313" key="7">
    <source>
        <dbReference type="Proteomes" id="UP001303473"/>
    </source>
</evidence>
<organism evidence="6 7">
    <name type="scientific">Diplogelasinospora grovesii</name>
    <dbReference type="NCBI Taxonomy" id="303347"/>
    <lineage>
        <taxon>Eukaryota</taxon>
        <taxon>Fungi</taxon>
        <taxon>Dikarya</taxon>
        <taxon>Ascomycota</taxon>
        <taxon>Pezizomycotina</taxon>
        <taxon>Sordariomycetes</taxon>
        <taxon>Sordariomycetidae</taxon>
        <taxon>Sordariales</taxon>
        <taxon>Diplogelasinosporaceae</taxon>
        <taxon>Diplogelasinospora</taxon>
    </lineage>
</organism>
<dbReference type="PANTHER" id="PTHR46300:SF4">
    <property type="entry name" value="CYTOCHROME P450 98A3"/>
    <property type="match status" value="1"/>
</dbReference>
<protein>
    <submittedName>
        <fullName evidence="6">Uncharacterized protein</fullName>
    </submittedName>
</protein>
<keyword evidence="4" id="KW-0408">Iron</keyword>
<keyword evidence="5" id="KW-1133">Transmembrane helix</keyword>
<keyword evidence="2" id="KW-0479">Metal-binding</keyword>
<evidence type="ECO:0000256" key="4">
    <source>
        <dbReference type="ARBA" id="ARBA00023004"/>
    </source>
</evidence>
<name>A0AAN6N0C7_9PEZI</name>
<dbReference type="PANTHER" id="PTHR46300">
    <property type="entry name" value="P450, PUTATIVE (EUROFUNG)-RELATED-RELATED"/>
    <property type="match status" value="1"/>
</dbReference>
<keyword evidence="3" id="KW-0560">Oxidoreductase</keyword>
<evidence type="ECO:0000256" key="5">
    <source>
        <dbReference type="SAM" id="Phobius"/>
    </source>
</evidence>
<reference evidence="7" key="1">
    <citation type="journal article" date="2023" name="Mol. Phylogenet. Evol.">
        <title>Genome-scale phylogeny and comparative genomics of the fungal order Sordariales.</title>
        <authorList>
            <person name="Hensen N."/>
            <person name="Bonometti L."/>
            <person name="Westerberg I."/>
            <person name="Brannstrom I.O."/>
            <person name="Guillou S."/>
            <person name="Cros-Aarteil S."/>
            <person name="Calhoun S."/>
            <person name="Haridas S."/>
            <person name="Kuo A."/>
            <person name="Mondo S."/>
            <person name="Pangilinan J."/>
            <person name="Riley R."/>
            <person name="LaButti K."/>
            <person name="Andreopoulos B."/>
            <person name="Lipzen A."/>
            <person name="Chen C."/>
            <person name="Yan M."/>
            <person name="Daum C."/>
            <person name="Ng V."/>
            <person name="Clum A."/>
            <person name="Steindorff A."/>
            <person name="Ohm R.A."/>
            <person name="Martin F."/>
            <person name="Silar P."/>
            <person name="Natvig D.O."/>
            <person name="Lalanne C."/>
            <person name="Gautier V."/>
            <person name="Ament-Velasquez S.L."/>
            <person name="Kruys A."/>
            <person name="Hutchinson M.I."/>
            <person name="Powell A.J."/>
            <person name="Barry K."/>
            <person name="Miller A.N."/>
            <person name="Grigoriev I.V."/>
            <person name="Debuchy R."/>
            <person name="Gladieux P."/>
            <person name="Hiltunen Thoren M."/>
            <person name="Johannesson H."/>
        </authorList>
    </citation>
    <scope>NUCLEOTIDE SEQUENCE [LARGE SCALE GENOMIC DNA]</scope>
    <source>
        <strain evidence="7">CBS 340.73</strain>
    </source>
</reference>
<dbReference type="GO" id="GO:0016491">
    <property type="term" value="F:oxidoreductase activity"/>
    <property type="evidence" value="ECO:0007669"/>
    <property type="project" value="UniProtKB-KW"/>
</dbReference>
<gene>
    <name evidence="6" type="ORF">QBC46DRAFT_346182</name>
</gene>
<dbReference type="GO" id="GO:0046872">
    <property type="term" value="F:metal ion binding"/>
    <property type="evidence" value="ECO:0007669"/>
    <property type="project" value="UniProtKB-KW"/>
</dbReference>
<accession>A0AAN6N0C7</accession>
<evidence type="ECO:0000256" key="3">
    <source>
        <dbReference type="ARBA" id="ARBA00023002"/>
    </source>
</evidence>
<evidence type="ECO:0000313" key="6">
    <source>
        <dbReference type="EMBL" id="KAK3935878.1"/>
    </source>
</evidence>
<comment type="caution">
    <text evidence="6">The sequence shown here is derived from an EMBL/GenBank/DDBJ whole genome shotgun (WGS) entry which is preliminary data.</text>
</comment>
<sequence>MNFLLFFYRLSHQIREYLIFWWVSVILVIGCGAASIGIVPYSCHFWRCHIYHPEYQDYESKVVLSDLIQAPEEFLAHAERSATSVISSAVYGVRLAQLDHPIMVEFYALWTQMLESGLVARPKPYTVRINPRTASARQVVQDSLEKPKTDILDFDSVDTLED</sequence>
<dbReference type="AlphaFoldDB" id="A0AAN6N0C7"/>